<organism evidence="2">
    <name type="scientific">Siphoviridae sp. ctBLh2</name>
    <dbReference type="NCBI Taxonomy" id="2827803"/>
    <lineage>
        <taxon>Viruses</taxon>
        <taxon>Duplodnaviria</taxon>
        <taxon>Heunggongvirae</taxon>
        <taxon>Uroviricota</taxon>
        <taxon>Caudoviricetes</taxon>
    </lineage>
</organism>
<evidence type="ECO:0000313" key="2">
    <source>
        <dbReference type="EMBL" id="DAF45446.1"/>
    </source>
</evidence>
<name>A0A8S5S399_9CAUD</name>
<reference evidence="2" key="1">
    <citation type="journal article" date="2021" name="Proc. Natl. Acad. Sci. U.S.A.">
        <title>A Catalog of Tens of Thousands of Viruses from Human Metagenomes Reveals Hidden Associations with Chronic Diseases.</title>
        <authorList>
            <person name="Tisza M.J."/>
            <person name="Buck C.B."/>
        </authorList>
    </citation>
    <scope>NUCLEOTIDE SEQUENCE</scope>
    <source>
        <strain evidence="2">CtBLh2</strain>
    </source>
</reference>
<feature type="region of interest" description="Disordered" evidence="1">
    <location>
        <begin position="21"/>
        <end position="74"/>
    </location>
</feature>
<protein>
    <submittedName>
        <fullName evidence="2">Uncharacterized protein</fullName>
    </submittedName>
</protein>
<evidence type="ECO:0000256" key="1">
    <source>
        <dbReference type="SAM" id="MobiDB-lite"/>
    </source>
</evidence>
<proteinExistence type="predicted"/>
<sequence length="74" mass="8793">MFRLYKYRNTPRTRLRRFASLGPHITQNHPFHTPPTASRSCKRNTKIAQKDEFSRKKANFIPEKPLPPWHASSF</sequence>
<dbReference type="EMBL" id="BK032514">
    <property type="protein sequence ID" value="DAF45446.1"/>
    <property type="molecule type" value="Genomic_DNA"/>
</dbReference>
<feature type="compositionally biased region" description="Polar residues" evidence="1">
    <location>
        <begin position="25"/>
        <end position="39"/>
    </location>
</feature>
<accession>A0A8S5S399</accession>